<dbReference type="InterPro" id="IPR001884">
    <property type="entry name" value="IF5A-like"/>
</dbReference>
<dbReference type="Gene3D" id="2.40.50.140">
    <property type="entry name" value="Nucleic acid-binding proteins"/>
    <property type="match status" value="1"/>
</dbReference>
<proteinExistence type="inferred from homology"/>
<dbReference type="GO" id="GO:0043022">
    <property type="term" value="F:ribosome binding"/>
    <property type="evidence" value="ECO:0007669"/>
    <property type="project" value="InterPro"/>
</dbReference>
<dbReference type="PROSITE" id="PS00302">
    <property type="entry name" value="IF5A_HYPUSINE"/>
    <property type="match status" value="1"/>
</dbReference>
<dbReference type="CDD" id="cd04468">
    <property type="entry name" value="S1_eIF5A"/>
    <property type="match status" value="1"/>
</dbReference>
<dbReference type="GO" id="GO:0045905">
    <property type="term" value="P:positive regulation of translational termination"/>
    <property type="evidence" value="ECO:0007669"/>
    <property type="project" value="InterPro"/>
</dbReference>
<dbReference type="Gene3D" id="2.30.30.30">
    <property type="match status" value="1"/>
</dbReference>
<dbReference type="PANTHER" id="PTHR11673">
    <property type="entry name" value="TRANSLATION INITIATION FACTOR 5A FAMILY MEMBER"/>
    <property type="match status" value="1"/>
</dbReference>
<evidence type="ECO:0000256" key="5">
    <source>
        <dbReference type="SAM" id="MobiDB-lite"/>
    </source>
</evidence>
<evidence type="ECO:0000256" key="2">
    <source>
        <dbReference type="ARBA" id="ARBA00022540"/>
    </source>
</evidence>
<name>A0AAV1RNA3_9ROSI</name>
<dbReference type="FunFam" id="2.30.30.30:FF:000012">
    <property type="entry name" value="Eukaryotic translation initiation factor 5A"/>
    <property type="match status" value="1"/>
</dbReference>
<dbReference type="SMART" id="SM01376">
    <property type="entry name" value="eIF-5a"/>
    <property type="match status" value="1"/>
</dbReference>
<sequence length="232" mass="26079">MSDEEHHFESKADAGASKTYPQQAGTIRKNGYIVIKNRPCKVVEVSTSKTGKHGHAKCHFVGIDIFNGKKLEDIVPSSHNCDVPHVNRTDYQLIDISEDGFVSLLTENGNTKDDLRLPTDDNLLSQIKDGFGEGKDLVVTVMSAMGEEQICALKDIAAATPKCLHVKIMVQQEVLYEEYDIRDSWLQKIERILMQVQARDKLNAQDGFAMWVGEFKDANFPFRPLDVIPLKM</sequence>
<evidence type="ECO:0000259" key="6">
    <source>
        <dbReference type="SMART" id="SM01376"/>
    </source>
</evidence>
<dbReference type="NCBIfam" id="TIGR00037">
    <property type="entry name" value="eIF_5A"/>
    <property type="match status" value="1"/>
</dbReference>
<dbReference type="InterPro" id="IPR048670">
    <property type="entry name" value="IF5A-like_N"/>
</dbReference>
<protein>
    <recommendedName>
        <fullName evidence="6">Translation initiation factor 5A C-terminal domain-containing protein</fullName>
    </recommendedName>
</protein>
<feature type="region of interest" description="Disordered" evidence="5">
    <location>
        <begin position="1"/>
        <end position="21"/>
    </location>
</feature>
<gene>
    <name evidence="7" type="ORF">DCAF_LOCUS13249</name>
</gene>
<dbReference type="Proteomes" id="UP001314170">
    <property type="component" value="Unassembled WGS sequence"/>
</dbReference>
<comment type="caution">
    <text evidence="7">The sequence shown here is derived from an EMBL/GenBank/DDBJ whole genome shotgun (WGS) entry which is preliminary data.</text>
</comment>
<dbReference type="SUPFAM" id="SSF50104">
    <property type="entry name" value="Translation proteins SH3-like domain"/>
    <property type="match status" value="1"/>
</dbReference>
<evidence type="ECO:0000313" key="8">
    <source>
        <dbReference type="Proteomes" id="UP001314170"/>
    </source>
</evidence>
<dbReference type="GO" id="GO:0003723">
    <property type="term" value="F:RNA binding"/>
    <property type="evidence" value="ECO:0007669"/>
    <property type="project" value="InterPro"/>
</dbReference>
<dbReference type="GO" id="GO:0045901">
    <property type="term" value="P:positive regulation of translational elongation"/>
    <property type="evidence" value="ECO:0007669"/>
    <property type="project" value="InterPro"/>
</dbReference>
<dbReference type="Pfam" id="PF01287">
    <property type="entry name" value="eIF-5a"/>
    <property type="match status" value="1"/>
</dbReference>
<keyword evidence="4" id="KW-0385">Hypusine</keyword>
<dbReference type="InterPro" id="IPR012340">
    <property type="entry name" value="NA-bd_OB-fold"/>
</dbReference>
<evidence type="ECO:0000256" key="1">
    <source>
        <dbReference type="ARBA" id="ARBA00006016"/>
    </source>
</evidence>
<dbReference type="EMBL" id="CAWUPB010001111">
    <property type="protein sequence ID" value="CAK7338206.1"/>
    <property type="molecule type" value="Genomic_DNA"/>
</dbReference>
<evidence type="ECO:0000313" key="7">
    <source>
        <dbReference type="EMBL" id="CAK7338206.1"/>
    </source>
</evidence>
<accession>A0AAV1RNA3</accession>
<organism evidence="7 8">
    <name type="scientific">Dovyalis caffra</name>
    <dbReference type="NCBI Taxonomy" id="77055"/>
    <lineage>
        <taxon>Eukaryota</taxon>
        <taxon>Viridiplantae</taxon>
        <taxon>Streptophyta</taxon>
        <taxon>Embryophyta</taxon>
        <taxon>Tracheophyta</taxon>
        <taxon>Spermatophyta</taxon>
        <taxon>Magnoliopsida</taxon>
        <taxon>eudicotyledons</taxon>
        <taxon>Gunneridae</taxon>
        <taxon>Pentapetalae</taxon>
        <taxon>rosids</taxon>
        <taxon>fabids</taxon>
        <taxon>Malpighiales</taxon>
        <taxon>Salicaceae</taxon>
        <taxon>Flacourtieae</taxon>
        <taxon>Dovyalis</taxon>
    </lineage>
</organism>
<dbReference type="InterPro" id="IPR020189">
    <property type="entry name" value="IF5A_C"/>
</dbReference>
<keyword evidence="8" id="KW-1185">Reference proteome</keyword>
<dbReference type="Pfam" id="PF21485">
    <property type="entry name" value="IF5A-like_N"/>
    <property type="match status" value="1"/>
</dbReference>
<dbReference type="FunFam" id="2.40.50.140:FF:000034">
    <property type="entry name" value="Eukaryotic translation initiation factor 5A"/>
    <property type="match status" value="1"/>
</dbReference>
<feature type="compositionally biased region" description="Basic and acidic residues" evidence="5">
    <location>
        <begin position="1"/>
        <end position="12"/>
    </location>
</feature>
<evidence type="ECO:0000256" key="3">
    <source>
        <dbReference type="ARBA" id="ARBA00022917"/>
    </source>
</evidence>
<dbReference type="GO" id="GO:0003746">
    <property type="term" value="F:translation elongation factor activity"/>
    <property type="evidence" value="ECO:0007669"/>
    <property type="project" value="InterPro"/>
</dbReference>
<dbReference type="InterPro" id="IPR014722">
    <property type="entry name" value="Rib_uL2_dom2"/>
</dbReference>
<dbReference type="InterPro" id="IPR019769">
    <property type="entry name" value="Trans_elong_IF5A_hypusine_site"/>
</dbReference>
<dbReference type="InterPro" id="IPR008991">
    <property type="entry name" value="Translation_prot_SH3-like_sf"/>
</dbReference>
<comment type="similarity">
    <text evidence="1">Belongs to the eIF-5A family.</text>
</comment>
<keyword evidence="2" id="KW-0396">Initiation factor</keyword>
<feature type="domain" description="Translation initiation factor 5A C-terminal" evidence="6">
    <location>
        <begin position="85"/>
        <end position="154"/>
    </location>
</feature>
<dbReference type="SUPFAM" id="SSF50249">
    <property type="entry name" value="Nucleic acid-binding proteins"/>
    <property type="match status" value="1"/>
</dbReference>
<dbReference type="AlphaFoldDB" id="A0AAV1RNA3"/>
<dbReference type="GO" id="GO:0003743">
    <property type="term" value="F:translation initiation factor activity"/>
    <property type="evidence" value="ECO:0007669"/>
    <property type="project" value="UniProtKB-KW"/>
</dbReference>
<evidence type="ECO:0000256" key="4">
    <source>
        <dbReference type="ARBA" id="ARBA00023071"/>
    </source>
</evidence>
<keyword evidence="3" id="KW-0648">Protein biosynthesis</keyword>
<reference evidence="7 8" key="1">
    <citation type="submission" date="2024-01" db="EMBL/GenBank/DDBJ databases">
        <authorList>
            <person name="Waweru B."/>
        </authorList>
    </citation>
    <scope>NUCLEOTIDE SEQUENCE [LARGE SCALE GENOMIC DNA]</scope>
</reference>